<dbReference type="PANTHER" id="PTHR21666">
    <property type="entry name" value="PEPTIDASE-RELATED"/>
    <property type="match status" value="1"/>
</dbReference>
<reference evidence="5 6" key="1">
    <citation type="submission" date="2020-10" db="EMBL/GenBank/DDBJ databases">
        <title>The genome sequence of Chitinilyticum litopenaei 4Y14.</title>
        <authorList>
            <person name="Liu Y."/>
        </authorList>
    </citation>
    <scope>NUCLEOTIDE SEQUENCE [LARGE SCALE GENOMIC DNA]</scope>
    <source>
        <strain evidence="5 6">4Y14</strain>
    </source>
</reference>
<dbReference type="RefSeq" id="WP_194116417.1">
    <property type="nucleotide sequence ID" value="NZ_JADFUA010000006.1"/>
</dbReference>
<gene>
    <name evidence="5" type="ORF">INR99_11065</name>
</gene>
<evidence type="ECO:0000256" key="2">
    <source>
        <dbReference type="SAM" id="MobiDB-lite"/>
    </source>
</evidence>
<evidence type="ECO:0000259" key="4">
    <source>
        <dbReference type="Pfam" id="PF01551"/>
    </source>
</evidence>
<accession>A0A8J7FKU7</accession>
<dbReference type="FunFam" id="2.70.70.10:FF:000003">
    <property type="entry name" value="Murein hydrolase activator EnvC"/>
    <property type="match status" value="1"/>
</dbReference>
<dbReference type="InterPro" id="IPR016047">
    <property type="entry name" value="M23ase_b-sheet_dom"/>
</dbReference>
<feature type="compositionally biased region" description="Basic and acidic residues" evidence="2">
    <location>
        <begin position="253"/>
        <end position="274"/>
    </location>
</feature>
<dbReference type="SUPFAM" id="SSF51261">
    <property type="entry name" value="Duplicated hybrid motif"/>
    <property type="match status" value="1"/>
</dbReference>
<feature type="coiled-coil region" evidence="1">
    <location>
        <begin position="35"/>
        <end position="118"/>
    </location>
</feature>
<feature type="chain" id="PRO_5035203863" evidence="3">
    <location>
        <begin position="23"/>
        <end position="432"/>
    </location>
</feature>
<dbReference type="Gene3D" id="6.10.250.3150">
    <property type="match status" value="1"/>
</dbReference>
<dbReference type="CDD" id="cd12797">
    <property type="entry name" value="M23_peptidase"/>
    <property type="match status" value="1"/>
</dbReference>
<keyword evidence="6" id="KW-1185">Reference proteome</keyword>
<sequence length="432" mass="47612">MRLHFLALSCTAALLGSPAVFAVTKQETAARQDELKDLRGQMTQIRKELASTEANRAEAADALKESESAISEANRVLGNLASERQLSEQELARLNSDISRTRQSIDRSRQRLAELLRTRYKAGNVEAWRLLLDQQDPNQVSRNLGYLRYLSLAQQQLAERLAQQLDELNALAEEIRLRNEALQQLAREQALQKTSLLEQQARKQALLRQLSQRIDSQRNQLEKLQADEKRLTALVDRLNALLKKQEADRVREAARRKAEAEKRAREQALAEQKARQSGKPVPPRPAVQPQQVDELPDSSQAAARFAALKGKLRLPAKGSITGRFGSSRGEGGSWKGVFIQTAGGVPVHAVATGRVVFAEWLRGFGNLIIVDHGGGYMSLYGANESLLKQVGDPVSAGDAIATSGNSGGMGETGVYFEIRQNGRPLDPMSWAG</sequence>
<name>A0A8J7FKU7_9NEIS</name>
<dbReference type="AlphaFoldDB" id="A0A8J7FKU7"/>
<dbReference type="PANTHER" id="PTHR21666:SF270">
    <property type="entry name" value="MUREIN HYDROLASE ACTIVATOR ENVC"/>
    <property type="match status" value="1"/>
</dbReference>
<evidence type="ECO:0000313" key="5">
    <source>
        <dbReference type="EMBL" id="MBE9609887.1"/>
    </source>
</evidence>
<feature type="signal peptide" evidence="3">
    <location>
        <begin position="1"/>
        <end position="22"/>
    </location>
</feature>
<keyword evidence="3" id="KW-0732">Signal</keyword>
<evidence type="ECO:0000256" key="3">
    <source>
        <dbReference type="SAM" id="SignalP"/>
    </source>
</evidence>
<feature type="domain" description="M23ase beta-sheet core" evidence="4">
    <location>
        <begin position="333"/>
        <end position="427"/>
    </location>
</feature>
<dbReference type="EMBL" id="JADFUA010000006">
    <property type="protein sequence ID" value="MBE9609887.1"/>
    <property type="molecule type" value="Genomic_DNA"/>
</dbReference>
<organism evidence="5 6">
    <name type="scientific">Chitinilyticum piscinae</name>
    <dbReference type="NCBI Taxonomy" id="2866724"/>
    <lineage>
        <taxon>Bacteria</taxon>
        <taxon>Pseudomonadati</taxon>
        <taxon>Pseudomonadota</taxon>
        <taxon>Betaproteobacteria</taxon>
        <taxon>Neisseriales</taxon>
        <taxon>Chitinibacteraceae</taxon>
        <taxon>Chitinilyticum</taxon>
    </lineage>
</organism>
<dbReference type="Pfam" id="PF01551">
    <property type="entry name" value="Peptidase_M23"/>
    <property type="match status" value="1"/>
</dbReference>
<dbReference type="Gene3D" id="2.70.70.10">
    <property type="entry name" value="Glucose Permease (Domain IIA)"/>
    <property type="match status" value="1"/>
</dbReference>
<feature type="region of interest" description="Disordered" evidence="2">
    <location>
        <begin position="253"/>
        <end position="299"/>
    </location>
</feature>
<proteinExistence type="predicted"/>
<protein>
    <submittedName>
        <fullName evidence="5">Peptidoglycan DD-metalloendopeptidase family protein</fullName>
    </submittedName>
</protein>
<dbReference type="GO" id="GO:0004222">
    <property type="term" value="F:metalloendopeptidase activity"/>
    <property type="evidence" value="ECO:0007669"/>
    <property type="project" value="TreeGrafter"/>
</dbReference>
<dbReference type="Proteomes" id="UP000604481">
    <property type="component" value="Unassembled WGS sequence"/>
</dbReference>
<dbReference type="InterPro" id="IPR011055">
    <property type="entry name" value="Dup_hybrid_motif"/>
</dbReference>
<evidence type="ECO:0000313" key="6">
    <source>
        <dbReference type="Proteomes" id="UP000604481"/>
    </source>
</evidence>
<comment type="caution">
    <text evidence="5">The sequence shown here is derived from an EMBL/GenBank/DDBJ whole genome shotgun (WGS) entry which is preliminary data.</text>
</comment>
<evidence type="ECO:0000256" key="1">
    <source>
        <dbReference type="SAM" id="Coils"/>
    </source>
</evidence>
<keyword evidence="1" id="KW-0175">Coiled coil</keyword>
<dbReference type="InterPro" id="IPR050570">
    <property type="entry name" value="Cell_wall_metabolism_enzyme"/>
</dbReference>